<evidence type="ECO:0000256" key="1">
    <source>
        <dbReference type="SAM" id="MobiDB-lite"/>
    </source>
</evidence>
<name>A0A6V7P2E9_ANACO</name>
<dbReference type="EMBL" id="LR862144">
    <property type="protein sequence ID" value="CAD1824989.1"/>
    <property type="molecule type" value="Genomic_DNA"/>
</dbReference>
<accession>A0A6V7P2E9</accession>
<feature type="region of interest" description="Disordered" evidence="1">
    <location>
        <begin position="35"/>
        <end position="55"/>
    </location>
</feature>
<proteinExistence type="predicted"/>
<gene>
    <name evidence="2" type="ORF">CB5_LOCUS8200</name>
</gene>
<evidence type="ECO:0000313" key="2">
    <source>
        <dbReference type="EMBL" id="CAD1824989.1"/>
    </source>
</evidence>
<reference evidence="2" key="1">
    <citation type="submission" date="2020-07" db="EMBL/GenBank/DDBJ databases">
        <authorList>
            <person name="Lin J."/>
        </authorList>
    </citation>
    <scope>NUCLEOTIDE SEQUENCE</scope>
</reference>
<feature type="region of interest" description="Disordered" evidence="1">
    <location>
        <begin position="88"/>
        <end position="118"/>
    </location>
</feature>
<organism evidence="2">
    <name type="scientific">Ananas comosus var. bracteatus</name>
    <name type="common">red pineapple</name>
    <dbReference type="NCBI Taxonomy" id="296719"/>
    <lineage>
        <taxon>Eukaryota</taxon>
        <taxon>Viridiplantae</taxon>
        <taxon>Streptophyta</taxon>
        <taxon>Embryophyta</taxon>
        <taxon>Tracheophyta</taxon>
        <taxon>Spermatophyta</taxon>
        <taxon>Magnoliopsida</taxon>
        <taxon>Liliopsida</taxon>
        <taxon>Poales</taxon>
        <taxon>Bromeliaceae</taxon>
        <taxon>Bromelioideae</taxon>
        <taxon>Ananas</taxon>
    </lineage>
</organism>
<protein>
    <submittedName>
        <fullName evidence="2">Uncharacterized protein</fullName>
    </submittedName>
</protein>
<sequence>MVLEKLRDDVVAGPLTDIGLGKLRDLSIKSFSVKGKERAGEEVDQTDGKEEEKGKARVVDRITDKKTDFKKIGGLACSTQWHKVTGSRGRLASSSSAATPSAIAATVRSQGRTERSKALVKKPGVIEGTYPGLHRTDGGSASNKKVIWADEVGLALTHNAFGCPEDPTHTP</sequence>
<dbReference type="AlphaFoldDB" id="A0A6V7P2E9"/>
<feature type="compositionally biased region" description="Low complexity" evidence="1">
    <location>
        <begin position="92"/>
        <end position="105"/>
    </location>
</feature>